<proteinExistence type="predicted"/>
<gene>
    <name evidence="1" type="ORF">T05_12579</name>
</gene>
<reference evidence="1 2" key="1">
    <citation type="submission" date="2015-01" db="EMBL/GenBank/DDBJ databases">
        <title>Evolution of Trichinella species and genotypes.</title>
        <authorList>
            <person name="Korhonen P.K."/>
            <person name="Edoardo P."/>
            <person name="Giuseppe L.R."/>
            <person name="Gasser R.B."/>
        </authorList>
    </citation>
    <scope>NUCLEOTIDE SEQUENCE [LARGE SCALE GENOMIC DNA]</scope>
    <source>
        <strain evidence="1">ISS417</strain>
    </source>
</reference>
<accession>A0A0V0SUL3</accession>
<protein>
    <submittedName>
        <fullName evidence="1">Uncharacterized protein</fullName>
    </submittedName>
</protein>
<dbReference type="EMBL" id="JYDJ01002780">
    <property type="protein sequence ID" value="KRX30051.1"/>
    <property type="molecule type" value="Genomic_DNA"/>
</dbReference>
<sequence>MQKNINNKIENNLKDINPWAAYSTVASHIS</sequence>
<evidence type="ECO:0000313" key="2">
    <source>
        <dbReference type="Proteomes" id="UP000055048"/>
    </source>
</evidence>
<dbReference type="Proteomes" id="UP000055048">
    <property type="component" value="Unassembled WGS sequence"/>
</dbReference>
<dbReference type="AlphaFoldDB" id="A0A0V0SUL3"/>
<evidence type="ECO:0000313" key="1">
    <source>
        <dbReference type="EMBL" id="KRX30051.1"/>
    </source>
</evidence>
<organism evidence="1 2">
    <name type="scientific">Trichinella murrelli</name>
    <dbReference type="NCBI Taxonomy" id="144512"/>
    <lineage>
        <taxon>Eukaryota</taxon>
        <taxon>Metazoa</taxon>
        <taxon>Ecdysozoa</taxon>
        <taxon>Nematoda</taxon>
        <taxon>Enoplea</taxon>
        <taxon>Dorylaimia</taxon>
        <taxon>Trichinellida</taxon>
        <taxon>Trichinellidae</taxon>
        <taxon>Trichinella</taxon>
    </lineage>
</organism>
<name>A0A0V0SUL3_9BILA</name>
<comment type="caution">
    <text evidence="1">The sequence shown here is derived from an EMBL/GenBank/DDBJ whole genome shotgun (WGS) entry which is preliminary data.</text>
</comment>
<keyword evidence="2" id="KW-1185">Reference proteome</keyword>